<gene>
    <name evidence="1" type="ORF">A2572_02585</name>
</gene>
<sequence length="133" mass="15004">MQNLLVALNFLRSRGFIFLIADVNRRVFIPTAGITEVYLLTVEEYLLGPENNGGLAKHHFTLDDKRGVKRHAVICKVSAKDNKLYFFPAPHNQMRDLTQKMITLVDGVIGEEIEATLHCWESGGQQHELVTGN</sequence>
<proteinExistence type="predicted"/>
<dbReference type="Proteomes" id="UP000179237">
    <property type="component" value="Unassembled WGS sequence"/>
</dbReference>
<accession>A0A1F5FPE9</accession>
<comment type="caution">
    <text evidence="1">The sequence shown here is derived from an EMBL/GenBank/DDBJ whole genome shotgun (WGS) entry which is preliminary data.</text>
</comment>
<protein>
    <submittedName>
        <fullName evidence="1">Uncharacterized protein</fullName>
    </submittedName>
</protein>
<dbReference type="EMBL" id="MFAQ01000043">
    <property type="protein sequence ID" value="OGD81493.1"/>
    <property type="molecule type" value="Genomic_DNA"/>
</dbReference>
<organism evidence="1 2">
    <name type="scientific">Candidatus Collierbacteria bacterium RIFOXYD1_FULL_40_9</name>
    <dbReference type="NCBI Taxonomy" id="1817731"/>
    <lineage>
        <taxon>Bacteria</taxon>
        <taxon>Candidatus Collieribacteriota</taxon>
    </lineage>
</organism>
<dbReference type="AlphaFoldDB" id="A0A1F5FPE9"/>
<evidence type="ECO:0000313" key="1">
    <source>
        <dbReference type="EMBL" id="OGD81493.1"/>
    </source>
</evidence>
<evidence type="ECO:0000313" key="2">
    <source>
        <dbReference type="Proteomes" id="UP000179237"/>
    </source>
</evidence>
<reference evidence="1 2" key="1">
    <citation type="journal article" date="2016" name="Nat. Commun.">
        <title>Thousands of microbial genomes shed light on interconnected biogeochemical processes in an aquifer system.</title>
        <authorList>
            <person name="Anantharaman K."/>
            <person name="Brown C.T."/>
            <person name="Hug L.A."/>
            <person name="Sharon I."/>
            <person name="Castelle C.J."/>
            <person name="Probst A.J."/>
            <person name="Thomas B.C."/>
            <person name="Singh A."/>
            <person name="Wilkins M.J."/>
            <person name="Karaoz U."/>
            <person name="Brodie E.L."/>
            <person name="Williams K.H."/>
            <person name="Hubbard S.S."/>
            <person name="Banfield J.F."/>
        </authorList>
    </citation>
    <scope>NUCLEOTIDE SEQUENCE [LARGE SCALE GENOMIC DNA]</scope>
</reference>
<name>A0A1F5FPE9_9BACT</name>